<dbReference type="PANTHER" id="PTHR43617:SF20">
    <property type="entry name" value="N-ALPHA-ACETYLTRANSFERASE RIMI"/>
    <property type="match status" value="1"/>
</dbReference>
<dbReference type="eggNOG" id="COG0456">
    <property type="taxonomic scope" value="Bacteria"/>
</dbReference>
<evidence type="ECO:0000259" key="1">
    <source>
        <dbReference type="PROSITE" id="PS51186"/>
    </source>
</evidence>
<name>B1MVM9_LEUCK</name>
<dbReference type="Gene3D" id="3.40.630.30">
    <property type="match status" value="1"/>
</dbReference>
<dbReference type="InterPro" id="IPR000182">
    <property type="entry name" value="GNAT_dom"/>
</dbReference>
<dbReference type="NCBIfam" id="TIGR01575">
    <property type="entry name" value="rimI"/>
    <property type="match status" value="1"/>
</dbReference>
<dbReference type="AlphaFoldDB" id="B1MVM9"/>
<dbReference type="KEGG" id="lci:LCK_01459"/>
<dbReference type="STRING" id="349519.LCK_01459"/>
<gene>
    <name evidence="2" type="ordered locus">LCK_01459</name>
</gene>
<protein>
    <submittedName>
        <fullName evidence="2">Acetyltransferase</fullName>
    </submittedName>
</protein>
<evidence type="ECO:0000313" key="3">
    <source>
        <dbReference type="Proteomes" id="UP000002166"/>
    </source>
</evidence>
<dbReference type="InterPro" id="IPR050276">
    <property type="entry name" value="MshD_Acetyltransferase"/>
</dbReference>
<dbReference type="InterPro" id="IPR006464">
    <property type="entry name" value="AcTrfase_RimI/Ard1"/>
</dbReference>
<feature type="domain" description="N-acetyltransferase" evidence="1">
    <location>
        <begin position="37"/>
        <end position="186"/>
    </location>
</feature>
<dbReference type="PANTHER" id="PTHR43617">
    <property type="entry name" value="L-AMINO ACID N-ACETYLTRANSFERASE"/>
    <property type="match status" value="1"/>
</dbReference>
<evidence type="ECO:0000313" key="2">
    <source>
        <dbReference type="EMBL" id="ACA83283.1"/>
    </source>
</evidence>
<organism evidence="2 3">
    <name type="scientific">Leuconostoc citreum (strain KM20)</name>
    <dbReference type="NCBI Taxonomy" id="349519"/>
    <lineage>
        <taxon>Bacteria</taxon>
        <taxon>Bacillati</taxon>
        <taxon>Bacillota</taxon>
        <taxon>Bacilli</taxon>
        <taxon>Lactobacillales</taxon>
        <taxon>Lactobacillaceae</taxon>
        <taxon>Leuconostoc</taxon>
    </lineage>
</organism>
<dbReference type="HOGENOM" id="CLU_013985_23_3_9"/>
<dbReference type="Pfam" id="PF00583">
    <property type="entry name" value="Acetyltransf_1"/>
    <property type="match status" value="1"/>
</dbReference>
<dbReference type="Proteomes" id="UP000002166">
    <property type="component" value="Chromosome"/>
</dbReference>
<proteinExistence type="predicted"/>
<keyword evidence="3" id="KW-1185">Reference proteome</keyword>
<dbReference type="GO" id="GO:0008999">
    <property type="term" value="F:protein-N-terminal-alanine acetyltransferase activity"/>
    <property type="evidence" value="ECO:0007669"/>
    <property type="project" value="TreeGrafter"/>
</dbReference>
<reference evidence="2 3" key="1">
    <citation type="journal article" date="2008" name="J. Bacteriol.">
        <title>Complete genome sequence of Leuconostoc citreum KM20.</title>
        <authorList>
            <person name="Kim J.F."/>
            <person name="Jeong H."/>
            <person name="Lee J.-S."/>
            <person name="Choi S.-H."/>
            <person name="Ha M."/>
            <person name="Hur C.-G."/>
            <person name="Kim J.-S."/>
            <person name="Lee S."/>
            <person name="Park H.-S."/>
            <person name="Park Y.-H."/>
            <person name="Oh T.K."/>
        </authorList>
    </citation>
    <scope>NUCLEOTIDE SEQUENCE [LARGE SCALE GENOMIC DNA]</scope>
    <source>
        <strain evidence="2 3">KM20</strain>
    </source>
</reference>
<sequence>MRISLKIMFLKFNRQGKLPLTIPQYQKRAIDSQGYSFLIRRATVEDIDTLVNIEEAVYAGQAPWLLRDFLSELSRPHIRLYLVIERHNQVIGFAGAAYQREIYDMHITNIAVVPVWQGNGLGRLLIEDIANFSKNIGIHTVSLEARSSNVRAIALYQRLGFKNVGIKKGYYLGDHEDAISMVREIDNKTSQN</sequence>
<accession>B1MVM9</accession>
<dbReference type="EMBL" id="DQ489736">
    <property type="protein sequence ID" value="ACA83283.1"/>
    <property type="molecule type" value="Genomic_DNA"/>
</dbReference>
<dbReference type="PROSITE" id="PS51186">
    <property type="entry name" value="GNAT"/>
    <property type="match status" value="1"/>
</dbReference>
<dbReference type="SUPFAM" id="SSF55729">
    <property type="entry name" value="Acyl-CoA N-acyltransferases (Nat)"/>
    <property type="match status" value="1"/>
</dbReference>
<dbReference type="InterPro" id="IPR016181">
    <property type="entry name" value="Acyl_CoA_acyltransferase"/>
</dbReference>
<dbReference type="CDD" id="cd04301">
    <property type="entry name" value="NAT_SF"/>
    <property type="match status" value="1"/>
</dbReference>